<evidence type="ECO:0000256" key="2">
    <source>
        <dbReference type="ARBA" id="ARBA00022729"/>
    </source>
</evidence>
<dbReference type="InterPro" id="IPR011839">
    <property type="entry name" value="Pullul_strch"/>
</dbReference>
<dbReference type="InterPro" id="IPR005323">
    <property type="entry name" value="CBM41_pullulanase"/>
</dbReference>
<dbReference type="PANTHER" id="PTHR43002">
    <property type="entry name" value="GLYCOGEN DEBRANCHING ENZYME"/>
    <property type="match status" value="1"/>
</dbReference>
<dbReference type="CDD" id="cd10315">
    <property type="entry name" value="CBM41_pullulanase"/>
    <property type="match status" value="1"/>
</dbReference>
<feature type="domain" description="Glycosyl hydrolase family 13 catalytic" evidence="10">
    <location>
        <begin position="558"/>
        <end position="923"/>
    </location>
</feature>
<evidence type="ECO:0000256" key="4">
    <source>
        <dbReference type="ARBA" id="ARBA00023295"/>
    </source>
</evidence>
<accession>A0ABS7V758</accession>
<keyword evidence="2 9" id="KW-0732">Signal</keyword>
<sequence length="1209" mass="130379">MDMKKTKVALATVSLLALLSGCNGNDSTTAPVVPPSDGPVARLPNVTPPGELVTAGKNEAVIALVDTQRAAARSADAPYTDWSMHLWNNDACSATDPAGLNSDWNDKSKTPIQSDNFGPAWVIPLAKVEGCINFIARDGNLGKLSNDLKVQFAEHPDRTVAIVAGKDQIYGTRAEAFTAAFGVAGASAHLIDGETLIWEGGKDKGLVRLYYSDSGPIQANEKGEFVFPYISLTPVELTEAQKAKYPHLKEKAAFRLPAGKDLKPLLKGELVALATDGEGILQGATLVQSAGALDALYAGNAKGLEYGAQVKDGKVAFRLWAPTARSVKLALYDANHQALGEQVMTYDAASGSWSYQGGSELVGKFYRFAMEVYHPISRKLERYEVTDPYSLSLSMNSEFSQVVDLEDPALKPAGWDDLKAPHSQSKPADITIYEAHVRDLTGNDASTDAAKRGKFVGLTQANSVPVQHLKSLAEAGVSHLHLLPVFDIATVNEDPAKVANLDDPFSKLCQVNPDVTSSEFAGYCAGGQTVGQVLESLKGSDSKASPKVQALYGYVRGVDSFNWGYDPYHYTVPEGSYATNAEGTTRIKEFREMVQSIKQNIGMNVVMDVVYNHTNEAGLGSKSVLDKIVPWYYQRLNPETGAVENSTCCSNTAPEHAMFAKLIEDSLVTWAKEYKVDAFRFDLMGHHPKSQMVEALAAVKKVNPEMYFYGEGWNFGEVGDDKRFEQATQKHLAGTGIGSFSDRLRDSVRGGSPFDGGNGLRESQGFGNGAFVYPNEMSKVSKEQALHLADLTRLGMAGNLKAFVLTDKDGLPKRGDEIDYNGQAAGYAQDPVEIQNYVSKHDNQTLFDILAYKAPEGADLVRMQGVSLATVLLGQGIPFTHAGSELLRSKSMERDSYDSGDWYNKVDYTLTDNNFDKGLPRKDKDEGNYDLIEQVLAKHAKPSGADMVRVNGFYQELVRLRYSTPLLRLGSGDEVIKRVDFRNTGPGQVPGLIAMTIDDGSKAGADLDGSADGVLVVINATNSEQSVGNFVDSEGQPIDLSTLVLSDRHNVAGIAGDSRVEGSVVKVSPWSAALFVKPQSAERSGLPVGKKVDLATVPPFGNTKVYLRGLLGQWDAVNEFAFGGNYAYQFATEVAADKVGTTEAKVADANWGSLNYGKCDDTPTLKAGEQVTLCKSGGNLAVELGQAGRFTFTLKAQDKEHPTLALSLQ</sequence>
<keyword evidence="12" id="KW-1185">Reference proteome</keyword>
<evidence type="ECO:0000313" key="11">
    <source>
        <dbReference type="EMBL" id="MBZ6064753.1"/>
    </source>
</evidence>
<dbReference type="Pfam" id="PF02922">
    <property type="entry name" value="CBM_48"/>
    <property type="match status" value="1"/>
</dbReference>
<dbReference type="Pfam" id="PF03714">
    <property type="entry name" value="PUD"/>
    <property type="match status" value="1"/>
</dbReference>
<dbReference type="InterPro" id="IPR024561">
    <property type="entry name" value="Pullul_strch_C"/>
</dbReference>
<evidence type="ECO:0000259" key="10">
    <source>
        <dbReference type="SMART" id="SM00642"/>
    </source>
</evidence>
<dbReference type="SUPFAM" id="SSF51011">
    <property type="entry name" value="Glycosyl hydrolase domain"/>
    <property type="match status" value="1"/>
</dbReference>
<dbReference type="CDD" id="cd11341">
    <property type="entry name" value="AmyAc_Pullulanase_LD-like"/>
    <property type="match status" value="1"/>
</dbReference>
<dbReference type="Gene3D" id="2.60.40.1130">
    <property type="entry name" value="Rab geranylgeranyltransferase alpha-subunit, insert domain"/>
    <property type="match status" value="1"/>
</dbReference>
<evidence type="ECO:0000256" key="9">
    <source>
        <dbReference type="SAM" id="SignalP"/>
    </source>
</evidence>
<dbReference type="SUPFAM" id="SSF49452">
    <property type="entry name" value="Starch-binding domain-like"/>
    <property type="match status" value="1"/>
</dbReference>
<dbReference type="Gene3D" id="3.20.20.80">
    <property type="entry name" value="Glycosidases"/>
    <property type="match status" value="1"/>
</dbReference>
<dbReference type="InterPro" id="IPR006047">
    <property type="entry name" value="GH13_cat_dom"/>
</dbReference>
<dbReference type="CDD" id="cd02861">
    <property type="entry name" value="E_set_pullulanase_like"/>
    <property type="match status" value="1"/>
</dbReference>
<dbReference type="SUPFAM" id="SSF81296">
    <property type="entry name" value="E set domains"/>
    <property type="match status" value="2"/>
</dbReference>
<dbReference type="Gene3D" id="2.60.40.10">
    <property type="entry name" value="Immunoglobulins"/>
    <property type="match status" value="1"/>
</dbReference>
<dbReference type="InterPro" id="IPR014756">
    <property type="entry name" value="Ig_E-set"/>
</dbReference>
<evidence type="ECO:0000256" key="3">
    <source>
        <dbReference type="ARBA" id="ARBA00022801"/>
    </source>
</evidence>
<evidence type="ECO:0000256" key="1">
    <source>
        <dbReference type="ARBA" id="ARBA00008061"/>
    </source>
</evidence>
<dbReference type="InterPro" id="IPR013780">
    <property type="entry name" value="Glyco_hydro_b"/>
</dbReference>
<dbReference type="RefSeq" id="WP_224161772.1">
    <property type="nucleotide sequence ID" value="NZ_JAIRBT010000001.1"/>
</dbReference>
<dbReference type="InterPro" id="IPR013784">
    <property type="entry name" value="Carb-bd-like_fold"/>
</dbReference>
<keyword evidence="4" id="KW-0326">Glycosidase</keyword>
<dbReference type="SMART" id="SM00642">
    <property type="entry name" value="Aamy"/>
    <property type="match status" value="1"/>
</dbReference>
<feature type="signal peptide" evidence="9">
    <location>
        <begin position="1"/>
        <end position="24"/>
    </location>
</feature>
<dbReference type="PROSITE" id="PS51257">
    <property type="entry name" value="PROKAR_LIPOPROTEIN"/>
    <property type="match status" value="1"/>
</dbReference>
<dbReference type="InterPro" id="IPR041111">
    <property type="entry name" value="Pullulanase_Ins"/>
</dbReference>
<dbReference type="EMBL" id="JAIRBT010000001">
    <property type="protein sequence ID" value="MBZ6064753.1"/>
    <property type="molecule type" value="Genomic_DNA"/>
</dbReference>
<protein>
    <recommendedName>
        <fullName evidence="6">pullulanase</fullName>
        <ecNumber evidence="6">3.2.1.41</ecNumber>
    </recommendedName>
    <alternativeName>
        <fullName evidence="7">Alpha-dextrin endo-1,6-alpha-glucosidase</fullName>
    </alternativeName>
    <alternativeName>
        <fullName evidence="8">Pullulan 6-glucanohydrolase</fullName>
    </alternativeName>
</protein>
<reference evidence="11 12" key="1">
    <citation type="submission" date="2021-09" db="EMBL/GenBank/DDBJ databases">
        <title>Aeromonas schubertii isolated from Asian sea bass.</title>
        <authorList>
            <person name="Pinpimai K."/>
        </authorList>
    </citation>
    <scope>NUCLEOTIDE SEQUENCE [LARGE SCALE GENOMIC DNA]</scope>
    <source>
        <strain evidence="11 12">CHULA2021a</strain>
    </source>
</reference>
<comment type="similarity">
    <text evidence="1">Belongs to the glycosyl hydrolase 13 family.</text>
</comment>
<dbReference type="Proteomes" id="UP000774958">
    <property type="component" value="Unassembled WGS sequence"/>
</dbReference>
<evidence type="ECO:0000256" key="6">
    <source>
        <dbReference type="ARBA" id="ARBA00024062"/>
    </source>
</evidence>
<dbReference type="SUPFAM" id="SSF51445">
    <property type="entry name" value="(Trans)glycosidases"/>
    <property type="match status" value="1"/>
</dbReference>
<feature type="chain" id="PRO_5046783819" description="pullulanase" evidence="9">
    <location>
        <begin position="25"/>
        <end position="1209"/>
    </location>
</feature>
<evidence type="ECO:0000313" key="12">
    <source>
        <dbReference type="Proteomes" id="UP000774958"/>
    </source>
</evidence>
<proteinExistence type="inferred from homology"/>
<gene>
    <name evidence="11" type="primary">pulA</name>
    <name evidence="11" type="ORF">LA374_00775</name>
</gene>
<dbReference type="InterPro" id="IPR013783">
    <property type="entry name" value="Ig-like_fold"/>
</dbReference>
<dbReference type="InterPro" id="IPR040671">
    <property type="entry name" value="Pullulanase_N2"/>
</dbReference>
<dbReference type="Gene3D" id="2.60.40.1180">
    <property type="entry name" value="Golgi alpha-mannosidase II"/>
    <property type="match status" value="1"/>
</dbReference>
<dbReference type="NCBIfam" id="TIGR02103">
    <property type="entry name" value="pullul_strch"/>
    <property type="match status" value="1"/>
</dbReference>
<dbReference type="Pfam" id="PF17967">
    <property type="entry name" value="Pullulanase_N2"/>
    <property type="match status" value="1"/>
</dbReference>
<comment type="catalytic activity">
    <reaction evidence="5">
        <text>Hydrolysis of (1-&gt;6)-alpha-D-glucosidic linkages in pullulan, amylopectin and glycogen, and in the alpha- and beta-limit dextrins of amylopectin and glycogen.</text>
        <dbReference type="EC" id="3.2.1.41"/>
    </reaction>
</comment>
<name>A0ABS7V758_9GAMM</name>
<dbReference type="EC" id="3.2.1.41" evidence="6"/>
<evidence type="ECO:0000256" key="8">
    <source>
        <dbReference type="ARBA" id="ARBA00031076"/>
    </source>
</evidence>
<dbReference type="InterPro" id="IPR004193">
    <property type="entry name" value="Glyco_hydro_13_N"/>
</dbReference>
<dbReference type="InterPro" id="IPR017853">
    <property type="entry name" value="GH"/>
</dbReference>
<organism evidence="11 12">
    <name type="scientific">Aeromonas schubertii</name>
    <dbReference type="NCBI Taxonomy" id="652"/>
    <lineage>
        <taxon>Bacteria</taxon>
        <taxon>Pseudomonadati</taxon>
        <taxon>Pseudomonadota</taxon>
        <taxon>Gammaproteobacteria</taxon>
        <taxon>Aeromonadales</taxon>
        <taxon>Aeromonadaceae</taxon>
        <taxon>Aeromonas</taxon>
    </lineage>
</organism>
<dbReference type="CDD" id="cd02860">
    <property type="entry name" value="E_set_Pullulanase"/>
    <property type="match status" value="1"/>
</dbReference>
<dbReference type="Pfam" id="PF18494">
    <property type="entry name" value="Pullulanase_Ins"/>
    <property type="match status" value="1"/>
</dbReference>
<evidence type="ECO:0000256" key="7">
    <source>
        <dbReference type="ARBA" id="ARBA00029618"/>
    </source>
</evidence>
<dbReference type="Pfam" id="PF11852">
    <property type="entry name" value="Pullul_strch_C"/>
    <property type="match status" value="1"/>
</dbReference>
<comment type="caution">
    <text evidence="11">The sequence shown here is derived from an EMBL/GenBank/DDBJ whole genome shotgun (WGS) entry which is preliminary data.</text>
</comment>
<evidence type="ECO:0000256" key="5">
    <source>
        <dbReference type="ARBA" id="ARBA00023965"/>
    </source>
</evidence>
<dbReference type="Gene3D" id="2.60.40.1110">
    <property type="match status" value="1"/>
</dbReference>
<keyword evidence="3" id="KW-0378">Hydrolase</keyword>